<keyword evidence="2" id="KW-0808">Transferase</keyword>
<comment type="similarity">
    <text evidence="1">Belongs to the four-carbon acid sugar kinase family.</text>
</comment>
<keyword evidence="5" id="KW-0067">ATP-binding</keyword>
<dbReference type="SUPFAM" id="SSF142764">
    <property type="entry name" value="YgbK-like"/>
    <property type="match status" value="1"/>
</dbReference>
<evidence type="ECO:0000256" key="6">
    <source>
        <dbReference type="ARBA" id="ARBA00023277"/>
    </source>
</evidence>
<name>A0ABN4HSL6_9BURK</name>
<keyword evidence="9" id="KW-0449">Lipoprotein</keyword>
<keyword evidence="6" id="KW-0119">Carbohydrate metabolism</keyword>
<keyword evidence="10" id="KW-1185">Reference proteome</keyword>
<dbReference type="InterPro" id="IPR037051">
    <property type="entry name" value="4-carb_acid_sugar_kinase_N_sf"/>
</dbReference>
<sequence>MTRQHRPRVCFYGDDFTGATDTLATATEAGLRSLLFLRVPDRRQLEAAGVLDCLGVAGAARSMAPPEMREELEPVARFFAGLQPPVTHYKICSTFDSAPYVGNIGTALSVWRQHIVNDFVPIVGGQPNLQRYCLFSNLYAAVNGGGEVFRIDRHQTMRNHPVTPMHETDMRVHLAGQGMRVAAIHAPAYAGSAEQLDAQLERLAQERPDAVLFDVGDAAHLLPIGRQIWQRAQRQPLLAIGASSVVQALCGHWREQGELPASSIGATRIAAPDGAVFVLAGSLSPVTARQVVAATSYERVTLDARRLVNEDQAYIESMLSRIAQRLNDGHHVLASTADGAHLDGEHASLRLAQASGNFLRRLLPLTTVRRIGVAGGDTSSHALKALDIWGLSYLGKLSPGVALCRAHADGAREDGIELMLKGGQMGGEDLFDRLAKGSNGA</sequence>
<feature type="domain" description="Four-carbon acid sugar kinase nucleotide binding" evidence="8">
    <location>
        <begin position="278"/>
        <end position="431"/>
    </location>
</feature>
<reference evidence="10" key="1">
    <citation type="journal article" date="2015" name="Genome Announc.">
        <title>Complete Genome Sequence of Herbaspirillum hiltneri N3 (DSM 17495), Isolated from Surface-Sterilized Wheat Roots.</title>
        <authorList>
            <person name="Guizelini D."/>
            <person name="Saizaki P.M."/>
            <person name="Coimbra N.A."/>
            <person name="Weiss V.A."/>
            <person name="Faoro H."/>
            <person name="Sfeir M.Z."/>
            <person name="Baura V.A."/>
            <person name="Monteiro R.A."/>
            <person name="Chubatsu L.S."/>
            <person name="Souza E.M."/>
            <person name="Cruz L.M."/>
            <person name="Pedrosa F.O."/>
            <person name="Raittz R.T."/>
            <person name="Marchaukoski J.N."/>
            <person name="Steffens M.B."/>
        </authorList>
    </citation>
    <scope>NUCLEOTIDE SEQUENCE [LARGE SCALE GENOMIC DNA]</scope>
    <source>
        <strain evidence="10">N3</strain>
    </source>
</reference>
<organism evidence="9 10">
    <name type="scientific">Herbaspirillum hiltneri N3</name>
    <dbReference type="NCBI Taxonomy" id="1262470"/>
    <lineage>
        <taxon>Bacteria</taxon>
        <taxon>Pseudomonadati</taxon>
        <taxon>Pseudomonadota</taxon>
        <taxon>Betaproteobacteria</taxon>
        <taxon>Burkholderiales</taxon>
        <taxon>Oxalobacteraceae</taxon>
        <taxon>Herbaspirillum</taxon>
    </lineage>
</organism>
<dbReference type="EMBL" id="CP011409">
    <property type="protein sequence ID" value="AKZ61670.1"/>
    <property type="molecule type" value="Genomic_DNA"/>
</dbReference>
<evidence type="ECO:0000256" key="4">
    <source>
        <dbReference type="ARBA" id="ARBA00022777"/>
    </source>
</evidence>
<evidence type="ECO:0000256" key="5">
    <source>
        <dbReference type="ARBA" id="ARBA00022840"/>
    </source>
</evidence>
<keyword evidence="3" id="KW-0547">Nucleotide-binding</keyword>
<accession>A0ABN4HSL6</accession>
<evidence type="ECO:0000256" key="3">
    <source>
        <dbReference type="ARBA" id="ARBA00022741"/>
    </source>
</evidence>
<keyword evidence="4" id="KW-0418">Kinase</keyword>
<dbReference type="InterPro" id="IPR010737">
    <property type="entry name" value="4-carb_acid_sugar_kinase_N"/>
</dbReference>
<feature type="domain" description="Four-carbon acid sugar kinase N-terminal" evidence="7">
    <location>
        <begin position="10"/>
        <end position="249"/>
    </location>
</feature>
<protein>
    <submittedName>
        <fullName evidence="9">Lipoprotein</fullName>
    </submittedName>
</protein>
<dbReference type="Pfam" id="PF17042">
    <property type="entry name" value="NBD_C"/>
    <property type="match status" value="1"/>
</dbReference>
<dbReference type="Gene3D" id="3.40.980.20">
    <property type="entry name" value="Four-carbon acid sugar kinase, nucleotide binding domain"/>
    <property type="match status" value="1"/>
</dbReference>
<evidence type="ECO:0000259" key="8">
    <source>
        <dbReference type="Pfam" id="PF17042"/>
    </source>
</evidence>
<evidence type="ECO:0000256" key="2">
    <source>
        <dbReference type="ARBA" id="ARBA00022679"/>
    </source>
</evidence>
<gene>
    <name evidence="9" type="ORF">F506_02380</name>
</gene>
<dbReference type="Proteomes" id="UP000063429">
    <property type="component" value="Chromosome"/>
</dbReference>
<dbReference type="Gene3D" id="3.40.50.10840">
    <property type="entry name" value="Putative sugar-binding, N-terminal domain"/>
    <property type="match status" value="1"/>
</dbReference>
<evidence type="ECO:0000256" key="1">
    <source>
        <dbReference type="ARBA" id="ARBA00005715"/>
    </source>
</evidence>
<dbReference type="InterPro" id="IPR042213">
    <property type="entry name" value="NBD_C_sf"/>
</dbReference>
<dbReference type="Pfam" id="PF07005">
    <property type="entry name" value="SBD_N"/>
    <property type="match status" value="1"/>
</dbReference>
<evidence type="ECO:0000313" key="9">
    <source>
        <dbReference type="EMBL" id="AKZ61670.1"/>
    </source>
</evidence>
<dbReference type="InterPro" id="IPR031475">
    <property type="entry name" value="NBD_C"/>
</dbReference>
<evidence type="ECO:0000259" key="7">
    <source>
        <dbReference type="Pfam" id="PF07005"/>
    </source>
</evidence>
<proteinExistence type="inferred from homology"/>
<evidence type="ECO:0000313" key="10">
    <source>
        <dbReference type="Proteomes" id="UP000063429"/>
    </source>
</evidence>
<dbReference type="RefSeq" id="WP_053195166.1">
    <property type="nucleotide sequence ID" value="NZ_CP011409.1"/>
</dbReference>